<proteinExistence type="inferred from homology"/>
<comment type="similarity">
    <text evidence="4">Belongs to the trans-sulfuration enzymes family.</text>
</comment>
<evidence type="ECO:0000256" key="3">
    <source>
        <dbReference type="PIRSR" id="PIRSR001434-2"/>
    </source>
</evidence>
<feature type="modified residue" description="N6-(pyridoxal phosphate)lysine" evidence="3">
    <location>
        <position position="221"/>
    </location>
</feature>
<dbReference type="InterPro" id="IPR015424">
    <property type="entry name" value="PyrdxlP-dep_Trfase"/>
</dbReference>
<evidence type="ECO:0000313" key="5">
    <source>
        <dbReference type="EMBL" id="MBJ7608331.1"/>
    </source>
</evidence>
<evidence type="ECO:0000313" key="6">
    <source>
        <dbReference type="Proteomes" id="UP000614410"/>
    </source>
</evidence>
<name>A0A934NFN4_9BACT</name>
<dbReference type="EMBL" id="JAEKNN010000011">
    <property type="protein sequence ID" value="MBJ7608331.1"/>
    <property type="molecule type" value="Genomic_DNA"/>
</dbReference>
<dbReference type="InterPro" id="IPR000277">
    <property type="entry name" value="Cys/Met-Metab_PyrdxlP-dep_enz"/>
</dbReference>
<gene>
    <name evidence="5" type="ORF">JF887_02710</name>
</gene>
<keyword evidence="2 3" id="KW-0663">Pyridoxal phosphate</keyword>
<evidence type="ECO:0000256" key="1">
    <source>
        <dbReference type="ARBA" id="ARBA00001933"/>
    </source>
</evidence>
<dbReference type="GO" id="GO:0004123">
    <property type="term" value="F:cystathionine gamma-lyase activity"/>
    <property type="evidence" value="ECO:0007669"/>
    <property type="project" value="TreeGrafter"/>
</dbReference>
<organism evidence="5 6">
    <name type="scientific">Candidatus Amunia macphersoniae</name>
    <dbReference type="NCBI Taxonomy" id="3127014"/>
    <lineage>
        <taxon>Bacteria</taxon>
        <taxon>Bacillati</taxon>
        <taxon>Candidatus Dormiibacterota</taxon>
        <taxon>Candidatus Dormibacteria</taxon>
        <taxon>Candidatus Aeolococcales</taxon>
        <taxon>Candidatus Aeolococcaceae</taxon>
        <taxon>Candidatus Amunia</taxon>
    </lineage>
</organism>
<dbReference type="PANTHER" id="PTHR11808">
    <property type="entry name" value="TRANS-SULFURATION ENZYME FAMILY MEMBER"/>
    <property type="match status" value="1"/>
</dbReference>
<dbReference type="Pfam" id="PF01053">
    <property type="entry name" value="Cys_Met_Meta_PP"/>
    <property type="match status" value="1"/>
</dbReference>
<evidence type="ECO:0000256" key="4">
    <source>
        <dbReference type="RuleBase" id="RU362118"/>
    </source>
</evidence>
<dbReference type="GO" id="GO:0005737">
    <property type="term" value="C:cytoplasm"/>
    <property type="evidence" value="ECO:0007669"/>
    <property type="project" value="TreeGrafter"/>
</dbReference>
<dbReference type="GO" id="GO:0016740">
    <property type="term" value="F:transferase activity"/>
    <property type="evidence" value="ECO:0007669"/>
    <property type="project" value="UniProtKB-KW"/>
</dbReference>
<dbReference type="GO" id="GO:0019346">
    <property type="term" value="P:transsulfuration"/>
    <property type="evidence" value="ECO:0007669"/>
    <property type="project" value="InterPro"/>
</dbReference>
<dbReference type="InterPro" id="IPR015421">
    <property type="entry name" value="PyrdxlP-dep_Trfase_major"/>
</dbReference>
<dbReference type="Gene3D" id="3.40.640.10">
    <property type="entry name" value="Type I PLP-dependent aspartate aminotransferase-like (Major domain)"/>
    <property type="match status" value="1"/>
</dbReference>
<dbReference type="PIRSF" id="PIRSF001434">
    <property type="entry name" value="CGS"/>
    <property type="match status" value="1"/>
</dbReference>
<dbReference type="Proteomes" id="UP000614410">
    <property type="component" value="Unassembled WGS sequence"/>
</dbReference>
<dbReference type="AlphaFoldDB" id="A0A934NFN4"/>
<dbReference type="PANTHER" id="PTHR11808:SF85">
    <property type="entry name" value="CYSTATHIONINE GAMMA-LYASE-RELATED"/>
    <property type="match status" value="1"/>
</dbReference>
<dbReference type="InterPro" id="IPR015422">
    <property type="entry name" value="PyrdxlP-dep_Trfase_small"/>
</dbReference>
<keyword evidence="5" id="KW-0808">Transferase</keyword>
<dbReference type="SUPFAM" id="SSF53383">
    <property type="entry name" value="PLP-dependent transferases"/>
    <property type="match status" value="1"/>
</dbReference>
<protein>
    <submittedName>
        <fullName evidence="5">PLP-dependent transferase</fullName>
    </submittedName>
</protein>
<comment type="caution">
    <text evidence="5">The sequence shown here is derived from an EMBL/GenBank/DDBJ whole genome shotgun (WGS) entry which is preliminary data.</text>
</comment>
<reference evidence="5 6" key="1">
    <citation type="submission" date="2020-10" db="EMBL/GenBank/DDBJ databases">
        <title>Ca. Dormibacterota MAGs.</title>
        <authorList>
            <person name="Montgomery K."/>
        </authorList>
    </citation>
    <scope>NUCLEOTIDE SEQUENCE [LARGE SCALE GENOMIC DNA]</scope>
    <source>
        <strain evidence="5">Mitchell_Peninsula_5</strain>
    </source>
</reference>
<comment type="cofactor">
    <cofactor evidence="1 4">
        <name>pyridoxal 5'-phosphate</name>
        <dbReference type="ChEBI" id="CHEBI:597326"/>
    </cofactor>
</comment>
<evidence type="ECO:0000256" key="2">
    <source>
        <dbReference type="ARBA" id="ARBA00022898"/>
    </source>
</evidence>
<dbReference type="GO" id="GO:0030170">
    <property type="term" value="F:pyridoxal phosphate binding"/>
    <property type="evidence" value="ECO:0007669"/>
    <property type="project" value="InterPro"/>
</dbReference>
<accession>A0A934NFN4</accession>
<dbReference type="GO" id="GO:0019343">
    <property type="term" value="P:cysteine biosynthetic process via cystathionine"/>
    <property type="evidence" value="ECO:0007669"/>
    <property type="project" value="TreeGrafter"/>
</dbReference>
<dbReference type="Gene3D" id="3.90.1150.10">
    <property type="entry name" value="Aspartate Aminotransferase, domain 1"/>
    <property type="match status" value="1"/>
</dbReference>
<sequence>MSDTNDIELAAVRAGGHTPRGPEGEDLVAAPSLSSVRSYPDLDALDAAMEADPRVYRRHGNETLTMLEKVLATLETPAGGAAPIARATASGQAALLLLVSAAMMSGRRRVVLVRPAYGGTETLLLGPLGALGISTTLVDLPPPPSVCDIGSMVGAVMDRDVAVVVAEIVTNPLLGIVDVPAVATAAHQAGALCVVDSTLTTPFLFQPLAFGADAVMHSLTKHLGGHSDVLGGVAVASVDSEIGDWLDGHCRALGAVLGPFDAWLTLRGLRTAPLRVKRGTATAAALASALADHPAVAAIHHPGAGGGGDAALAARLLPRGGGPMLSVDLRGGRSAAGRLIRALAGIRLAPSLGDVSTTVSHPASTSHRHLGPQARQSLGISDGLLRFSIGIEEEEVVRAELTTALDAAG</sequence>